<feature type="compositionally biased region" description="Polar residues" evidence="1">
    <location>
        <begin position="329"/>
        <end position="343"/>
    </location>
</feature>
<name>A0A075A386_OPIVI</name>
<dbReference type="Gene3D" id="3.30.870.30">
    <property type="entry name" value="MITD, C-terminal phospholipase D-like domain"/>
    <property type="match status" value="1"/>
</dbReference>
<feature type="domain" description="MITD1 C-terminal phospholipase D-like" evidence="2">
    <location>
        <begin position="430"/>
        <end position="545"/>
    </location>
</feature>
<evidence type="ECO:0000259" key="2">
    <source>
        <dbReference type="Pfam" id="PF16565"/>
    </source>
</evidence>
<evidence type="ECO:0000256" key="1">
    <source>
        <dbReference type="SAM" id="MobiDB-lite"/>
    </source>
</evidence>
<dbReference type="AlphaFoldDB" id="A0A075A386"/>
<dbReference type="InterPro" id="IPR038113">
    <property type="entry name" value="MITD1_C_sf"/>
</dbReference>
<organism evidence="3 4">
    <name type="scientific">Opisthorchis viverrini</name>
    <name type="common">Southeast Asian liver fluke</name>
    <dbReference type="NCBI Taxonomy" id="6198"/>
    <lineage>
        <taxon>Eukaryota</taxon>
        <taxon>Metazoa</taxon>
        <taxon>Spiralia</taxon>
        <taxon>Lophotrochozoa</taxon>
        <taxon>Platyhelminthes</taxon>
        <taxon>Trematoda</taxon>
        <taxon>Digenea</taxon>
        <taxon>Opisthorchiida</taxon>
        <taxon>Opisthorchiata</taxon>
        <taxon>Opisthorchiidae</taxon>
        <taxon>Opisthorchis</taxon>
    </lineage>
</organism>
<dbReference type="Proteomes" id="UP000054324">
    <property type="component" value="Unassembled WGS sequence"/>
</dbReference>
<dbReference type="RefSeq" id="XP_009162292.1">
    <property type="nucleotide sequence ID" value="XM_009164028.1"/>
</dbReference>
<dbReference type="CTD" id="20314471"/>
<sequence>MRRALLNGTQSPLRLQRDQCQCSALIGILDVKLERLSGALEDSDTKNAETWTKVDKELASLNEYPAISIPGPLAAKKILCKCPWLTSASTALSAFVRTETTLSQSPFRHPNGEYIYSPFSVVDTKFFISTHHLQIRADGSAFRVSDYFSCTHFLFWYSPTRVINIRLASYLRSPLRPALMHLIPIPRFYALILSLSSPSNVQKILERADSIQKANPMIRRLSEDRPLVARKLGHSRSGVEAQNRLPLGTNSANRKLMTKLIVVISHCAPGSRPTKPAASPDCSLYSTTTGLSPTKGSDALEKANLTSKQRPNYVEPSALISVGDYTATGMHSSTKPQPMNWTDSDLRGQAAKPSPNSTPSKPASPLMDETVTQDPDNQRHKHNYTHPETPSYIQLATLIAGGSGVHTNTKEQRLQANKPHKIRRVRKLLASFKIENFSHFCEILVRSESPIRNVHLLTGVDTQNPDEQLKKFQLLKSDLWQHRVVFDWVFSDTLHDREIRFDNGWIVKIGRGLDYIRRPAHKFCGLGVHDYDFRPCAATTVDIFHRSSLRVEKDPNR</sequence>
<keyword evidence="4" id="KW-1185">Reference proteome</keyword>
<protein>
    <recommendedName>
        <fullName evidence="2">MITD1 C-terminal phospholipase D-like domain-containing protein</fullName>
    </recommendedName>
</protein>
<proteinExistence type="predicted"/>
<dbReference type="InterPro" id="IPR032341">
    <property type="entry name" value="MITD1_C"/>
</dbReference>
<dbReference type="KEGG" id="ovi:T265_00283"/>
<evidence type="ECO:0000313" key="3">
    <source>
        <dbReference type="EMBL" id="KER33826.1"/>
    </source>
</evidence>
<dbReference type="STRING" id="6198.A0A075A386"/>
<gene>
    <name evidence="3" type="ORF">T265_00283</name>
</gene>
<dbReference type="Pfam" id="PF16565">
    <property type="entry name" value="MIT_C"/>
    <property type="match status" value="1"/>
</dbReference>
<evidence type="ECO:0000313" key="4">
    <source>
        <dbReference type="Proteomes" id="UP000054324"/>
    </source>
</evidence>
<dbReference type="EMBL" id="KL596621">
    <property type="protein sequence ID" value="KER33826.1"/>
    <property type="molecule type" value="Genomic_DNA"/>
</dbReference>
<dbReference type="OrthoDB" id="19553at2759"/>
<dbReference type="GeneID" id="20314471"/>
<reference evidence="3 4" key="1">
    <citation type="submission" date="2013-11" db="EMBL/GenBank/DDBJ databases">
        <title>Opisthorchis viverrini - life in the bile duct.</title>
        <authorList>
            <person name="Young N.D."/>
            <person name="Nagarajan N."/>
            <person name="Lin S.J."/>
            <person name="Korhonen P.K."/>
            <person name="Jex A.R."/>
            <person name="Hall R.S."/>
            <person name="Safavi-Hemami H."/>
            <person name="Kaewkong W."/>
            <person name="Bertrand D."/>
            <person name="Gao S."/>
            <person name="Seet Q."/>
            <person name="Wongkham S."/>
            <person name="Teh B.T."/>
            <person name="Wongkham C."/>
            <person name="Intapan P.M."/>
            <person name="Maleewong W."/>
            <person name="Yang X."/>
            <person name="Hu M."/>
            <person name="Wang Z."/>
            <person name="Hofmann A."/>
            <person name="Sternberg P.W."/>
            <person name="Tan P."/>
            <person name="Wang J."/>
            <person name="Gasser R.B."/>
        </authorList>
    </citation>
    <scope>NUCLEOTIDE SEQUENCE [LARGE SCALE GENOMIC DNA]</scope>
</reference>
<feature type="region of interest" description="Disordered" evidence="1">
    <location>
        <begin position="328"/>
        <end position="379"/>
    </location>
</feature>
<accession>A0A075A386</accession>